<sequence length="345" mass="37877">MKNMAEIPDNVEIRTREMHTAGEPLRVVESGFPSPRGDTILDKIRYTREHLDPYRKLLMYEPRGHYDMYGALLVPADNKDADIATIFMHNEGYSTMCGHAVVALGRYAVDTGLVRNPSSLETRVAIQCPCGLVEAFVEYKDGKTGNVRFNSVPAFVFATDVTVDVPGYGHVTVDIVYGGSFYAFVADSQYNFRLEEASIQDVRNAAGATTDALRKQLKLSHPESDDLAFLFGTIVTDGQDGQDGCSDTPSSNVCVFAERQIDRSPCGSGGTARIARQYHKEYIKLGQAKQFMGPSKAKFTAKAIKEVTYGGYKAVVVEVSGKGYYCGSSEFSVEEDDVIGRGFLL</sequence>
<comment type="similarity">
    <text evidence="2">Belongs to the proline racemase family.</text>
</comment>
<evidence type="ECO:0000256" key="2">
    <source>
        <dbReference type="ARBA" id="ARBA00007529"/>
    </source>
</evidence>
<evidence type="ECO:0000313" key="5">
    <source>
        <dbReference type="Proteomes" id="UP000242188"/>
    </source>
</evidence>
<dbReference type="Pfam" id="PF05544">
    <property type="entry name" value="Pro_racemase"/>
    <property type="match status" value="1"/>
</dbReference>
<protein>
    <recommendedName>
        <fullName evidence="3">trans-L-3-hydroxyproline dehydratase</fullName>
        <ecNumber evidence="3">4.2.1.77</ecNumber>
    </recommendedName>
</protein>
<dbReference type="InterPro" id="IPR008794">
    <property type="entry name" value="Pro_racemase_fam"/>
</dbReference>
<name>A0A210Q9N7_MIZYE</name>
<dbReference type="EC" id="4.2.1.77" evidence="3"/>
<dbReference type="PANTHER" id="PTHR33442">
    <property type="entry name" value="TRANS-3-HYDROXY-L-PROLINE DEHYDRATASE"/>
    <property type="match status" value="1"/>
</dbReference>
<dbReference type="GO" id="GO:0050346">
    <property type="term" value="F:trans-L-3-hydroxyproline dehydratase activity"/>
    <property type="evidence" value="ECO:0007669"/>
    <property type="project" value="UniProtKB-EC"/>
</dbReference>
<dbReference type="SFLD" id="SFLDS00028">
    <property type="entry name" value="Proline_Racemase"/>
    <property type="match status" value="1"/>
</dbReference>
<dbReference type="FunFam" id="3.10.310.10:FF:000003">
    <property type="entry name" value="Proline racemase"/>
    <property type="match status" value="1"/>
</dbReference>
<dbReference type="EMBL" id="NEDP02004499">
    <property type="protein sequence ID" value="OWF45444.1"/>
    <property type="molecule type" value="Genomic_DNA"/>
</dbReference>
<dbReference type="Gene3D" id="3.10.310.10">
    <property type="entry name" value="Diaminopimelate Epimerase, Chain A, domain 1"/>
    <property type="match status" value="2"/>
</dbReference>
<dbReference type="Proteomes" id="UP000242188">
    <property type="component" value="Unassembled WGS sequence"/>
</dbReference>
<dbReference type="PIRSF" id="PIRSF029792">
    <property type="entry name" value="Pro_racemase"/>
    <property type="match status" value="1"/>
</dbReference>
<keyword evidence="5" id="KW-1185">Reference proteome</keyword>
<evidence type="ECO:0000313" key="4">
    <source>
        <dbReference type="EMBL" id="OWF45444.1"/>
    </source>
</evidence>
<evidence type="ECO:0000256" key="1">
    <source>
        <dbReference type="ARBA" id="ARBA00001148"/>
    </source>
</evidence>
<comment type="caution">
    <text evidence="4">The sequence shown here is derived from an EMBL/GenBank/DDBJ whole genome shotgun (WGS) entry which is preliminary data.</text>
</comment>
<evidence type="ECO:0000256" key="3">
    <source>
        <dbReference type="ARBA" id="ARBA00013105"/>
    </source>
</evidence>
<reference evidence="4 5" key="1">
    <citation type="journal article" date="2017" name="Nat. Ecol. Evol.">
        <title>Scallop genome provides insights into evolution of bilaterian karyotype and development.</title>
        <authorList>
            <person name="Wang S."/>
            <person name="Zhang J."/>
            <person name="Jiao W."/>
            <person name="Li J."/>
            <person name="Xun X."/>
            <person name="Sun Y."/>
            <person name="Guo X."/>
            <person name="Huan P."/>
            <person name="Dong B."/>
            <person name="Zhang L."/>
            <person name="Hu X."/>
            <person name="Sun X."/>
            <person name="Wang J."/>
            <person name="Zhao C."/>
            <person name="Wang Y."/>
            <person name="Wang D."/>
            <person name="Huang X."/>
            <person name="Wang R."/>
            <person name="Lv J."/>
            <person name="Li Y."/>
            <person name="Zhang Z."/>
            <person name="Liu B."/>
            <person name="Lu W."/>
            <person name="Hui Y."/>
            <person name="Liang J."/>
            <person name="Zhou Z."/>
            <person name="Hou R."/>
            <person name="Li X."/>
            <person name="Liu Y."/>
            <person name="Li H."/>
            <person name="Ning X."/>
            <person name="Lin Y."/>
            <person name="Zhao L."/>
            <person name="Xing Q."/>
            <person name="Dou J."/>
            <person name="Li Y."/>
            <person name="Mao J."/>
            <person name="Guo H."/>
            <person name="Dou H."/>
            <person name="Li T."/>
            <person name="Mu C."/>
            <person name="Jiang W."/>
            <person name="Fu Q."/>
            <person name="Fu X."/>
            <person name="Miao Y."/>
            <person name="Liu J."/>
            <person name="Yu Q."/>
            <person name="Li R."/>
            <person name="Liao H."/>
            <person name="Li X."/>
            <person name="Kong Y."/>
            <person name="Jiang Z."/>
            <person name="Chourrout D."/>
            <person name="Li R."/>
            <person name="Bao Z."/>
        </authorList>
    </citation>
    <scope>NUCLEOTIDE SEQUENCE [LARGE SCALE GENOMIC DNA]</scope>
    <source>
        <strain evidence="4 5">PY_sf001</strain>
    </source>
</reference>
<proteinExistence type="inferred from homology"/>
<organism evidence="4 5">
    <name type="scientific">Mizuhopecten yessoensis</name>
    <name type="common">Japanese scallop</name>
    <name type="synonym">Patinopecten yessoensis</name>
    <dbReference type="NCBI Taxonomy" id="6573"/>
    <lineage>
        <taxon>Eukaryota</taxon>
        <taxon>Metazoa</taxon>
        <taxon>Spiralia</taxon>
        <taxon>Lophotrochozoa</taxon>
        <taxon>Mollusca</taxon>
        <taxon>Bivalvia</taxon>
        <taxon>Autobranchia</taxon>
        <taxon>Pteriomorphia</taxon>
        <taxon>Pectinida</taxon>
        <taxon>Pectinoidea</taxon>
        <taxon>Pectinidae</taxon>
        <taxon>Mizuhopecten</taxon>
    </lineage>
</organism>
<dbReference type="SUPFAM" id="SSF54506">
    <property type="entry name" value="Diaminopimelate epimerase-like"/>
    <property type="match status" value="1"/>
</dbReference>
<comment type="catalytic activity">
    <reaction evidence="1">
        <text>trans-3-hydroxy-L-proline = 1-pyrroline-2-carboxylate + H2O</text>
        <dbReference type="Rhea" id="RHEA:10320"/>
        <dbReference type="ChEBI" id="CHEBI:15377"/>
        <dbReference type="ChEBI" id="CHEBI:39785"/>
        <dbReference type="ChEBI" id="CHEBI:57938"/>
        <dbReference type="EC" id="4.2.1.77"/>
    </reaction>
</comment>
<dbReference type="PANTHER" id="PTHR33442:SF1">
    <property type="entry name" value="TRANS-3-HYDROXY-L-PROLINE DEHYDRATASE"/>
    <property type="match status" value="1"/>
</dbReference>
<dbReference type="AlphaFoldDB" id="A0A210Q9N7"/>
<accession>A0A210Q9N7</accession>
<dbReference type="STRING" id="6573.A0A210Q9N7"/>
<dbReference type="OrthoDB" id="6409228at2759"/>
<gene>
    <name evidence="4" type="ORF">KP79_PYT10367</name>
</gene>